<dbReference type="AlphaFoldDB" id="A0A8H6C5B0"/>
<proteinExistence type="predicted"/>
<reference evidence="2 3" key="1">
    <citation type="submission" date="2020-03" db="EMBL/GenBank/DDBJ databases">
        <title>FDA dAtabase for Regulatory Grade micrObial Sequences (FDA-ARGOS): Supporting development and validation of Infectious Disease Dx tests.</title>
        <authorList>
            <person name="Campos J."/>
            <person name="Goldberg B."/>
            <person name="Tallon L."/>
            <person name="Sadzewicz L."/>
            <person name="Vavikolanu K."/>
            <person name="Mehta A."/>
            <person name="Aluvathingal J."/>
            <person name="Nadendla S."/>
            <person name="Nandy P."/>
            <person name="Geyer C."/>
            <person name="Yan Y."/>
            <person name="Sichtig H."/>
        </authorList>
    </citation>
    <scope>NUCLEOTIDE SEQUENCE [LARGE SCALE GENOMIC DNA]</scope>
    <source>
        <strain evidence="2 3">FDAARGOS_656</strain>
    </source>
</reference>
<dbReference type="GO" id="GO:0006897">
    <property type="term" value="P:endocytosis"/>
    <property type="evidence" value="ECO:0007669"/>
    <property type="project" value="TreeGrafter"/>
</dbReference>
<feature type="domain" description="SPIN90/Ldb17 leucine-rich" evidence="1">
    <location>
        <begin position="245"/>
        <end position="344"/>
    </location>
</feature>
<dbReference type="GO" id="GO:0071933">
    <property type="term" value="F:Arp2/3 complex binding"/>
    <property type="evidence" value="ECO:0007669"/>
    <property type="project" value="TreeGrafter"/>
</dbReference>
<organism evidence="2 3">
    <name type="scientific">Candida albicans</name>
    <name type="common">Yeast</name>
    <dbReference type="NCBI Taxonomy" id="5476"/>
    <lineage>
        <taxon>Eukaryota</taxon>
        <taxon>Fungi</taxon>
        <taxon>Dikarya</taxon>
        <taxon>Ascomycota</taxon>
        <taxon>Saccharomycotina</taxon>
        <taxon>Pichiomycetes</taxon>
        <taxon>Debaryomycetaceae</taxon>
        <taxon>Candida/Lodderomyces clade</taxon>
        <taxon>Candida</taxon>
    </lineage>
</organism>
<dbReference type="GO" id="GO:0051666">
    <property type="term" value="P:actin cortical patch localization"/>
    <property type="evidence" value="ECO:0007669"/>
    <property type="project" value="TreeGrafter"/>
</dbReference>
<evidence type="ECO:0000313" key="2">
    <source>
        <dbReference type="EMBL" id="KAF6071884.1"/>
    </source>
</evidence>
<dbReference type="PANTHER" id="PTHR13357">
    <property type="entry name" value="SH3 ADAPTER PROTEIN SPIN90 NCK INTERACTING PROTEIN WITH SH3 DOMAIN"/>
    <property type="match status" value="1"/>
</dbReference>
<name>A0A8H6C5B0_CANAX</name>
<sequence>MQQININERVEPYSSSLSLPLHTFPSSTISLVSNPRDFLEEEISTILINSDSSECNENFSIFIKCILDNVYNTSNKDKSSSSTTLPSSSYEEISYYALKLLTSNLFIKNFQFCVGKILAFLNMFTQITQTWLEEKEEVNDQSSCVKYESECLKEFLCITLLLLLKIKNNSASTNATTTTTDGLKLIEVDYLFQTLRQYHMMSIMSEFITTEIMAIDLNKSKFVILKFSCDIIFEYFYRVEILSDNELTYEELKLLLLINEQFLMKSFNTNNKNLVFDELMMGNITNGNLNNITGFINLLIYHLNREESHIIKILILKFLYLVFTSSSTCKLIYLNDLKILIDIC</sequence>
<dbReference type="GO" id="GO:0000147">
    <property type="term" value="P:actin cortical patch assembly"/>
    <property type="evidence" value="ECO:0007669"/>
    <property type="project" value="TreeGrafter"/>
</dbReference>
<dbReference type="GO" id="GO:0030479">
    <property type="term" value="C:actin cortical patch"/>
    <property type="evidence" value="ECO:0007669"/>
    <property type="project" value="TreeGrafter"/>
</dbReference>
<evidence type="ECO:0000259" key="1">
    <source>
        <dbReference type="Pfam" id="PF09431"/>
    </source>
</evidence>
<dbReference type="InterPro" id="IPR018556">
    <property type="entry name" value="SPIN90/Ldb17_LRD"/>
</dbReference>
<gene>
    <name evidence="2" type="ORF">FOB64_000840</name>
</gene>
<dbReference type="EMBL" id="JABWAD010000010">
    <property type="protein sequence ID" value="KAF6071884.1"/>
    <property type="molecule type" value="Genomic_DNA"/>
</dbReference>
<protein>
    <recommendedName>
        <fullName evidence="1">SPIN90/Ldb17 leucine-rich domain-containing protein</fullName>
    </recommendedName>
</protein>
<dbReference type="Proteomes" id="UP000536275">
    <property type="component" value="Unassembled WGS sequence"/>
</dbReference>
<dbReference type="InterPro" id="IPR030125">
    <property type="entry name" value="SPIN90/Ldb17"/>
</dbReference>
<evidence type="ECO:0000313" key="3">
    <source>
        <dbReference type="Proteomes" id="UP000536275"/>
    </source>
</evidence>
<dbReference type="Pfam" id="PF09431">
    <property type="entry name" value="SPIN90_LRD"/>
    <property type="match status" value="1"/>
</dbReference>
<accession>A0A8H6C5B0</accession>
<dbReference type="PANTHER" id="PTHR13357:SF1">
    <property type="entry name" value="NCK-INTERACTING PROTEIN WITH SH3 DOMAIN"/>
    <property type="match status" value="1"/>
</dbReference>
<comment type="caution">
    <text evidence="2">The sequence shown here is derived from an EMBL/GenBank/DDBJ whole genome shotgun (WGS) entry which is preliminary data.</text>
</comment>